<dbReference type="Proteomes" id="UP001154329">
    <property type="component" value="Chromosome 2"/>
</dbReference>
<dbReference type="InterPro" id="IPR011042">
    <property type="entry name" value="6-blade_b-propeller_TolB-like"/>
</dbReference>
<dbReference type="PRINTS" id="PR00261">
    <property type="entry name" value="LDLRECEPTOR"/>
</dbReference>
<evidence type="ECO:0000256" key="7">
    <source>
        <dbReference type="ARBA" id="ARBA00022989"/>
    </source>
</evidence>
<dbReference type="Gene3D" id="2.10.25.10">
    <property type="entry name" value="Laminin"/>
    <property type="match status" value="4"/>
</dbReference>
<evidence type="ECO:0000256" key="9">
    <source>
        <dbReference type="ARBA" id="ARBA00023157"/>
    </source>
</evidence>
<dbReference type="InterPro" id="IPR000152">
    <property type="entry name" value="EGF-type_Asp/Asn_hydroxyl_site"/>
</dbReference>
<feature type="disulfide bond" evidence="12">
    <location>
        <begin position="1049"/>
        <end position="1067"/>
    </location>
</feature>
<dbReference type="PROSITE" id="PS01186">
    <property type="entry name" value="EGF_2"/>
    <property type="match status" value="1"/>
</dbReference>
<evidence type="ECO:0000256" key="8">
    <source>
        <dbReference type="ARBA" id="ARBA00023136"/>
    </source>
</evidence>
<comment type="subcellular location">
    <subcellularLocation>
        <location evidence="1">Membrane</location>
        <topology evidence="1">Single-pass type I membrane protein</topology>
    </subcellularLocation>
</comment>
<keyword evidence="11" id="KW-0325">Glycoprotein</keyword>
<dbReference type="FunFam" id="2.10.25.10:FF:000009">
    <property type="entry name" value="Low-density lipoprotein receptor isoform 1"/>
    <property type="match status" value="1"/>
</dbReference>
<feature type="repeat" description="LDL-receptor class B" evidence="13">
    <location>
        <begin position="502"/>
        <end position="544"/>
    </location>
</feature>
<feature type="disulfide bond" evidence="12">
    <location>
        <begin position="1089"/>
        <end position="1107"/>
    </location>
</feature>
<dbReference type="InterPro" id="IPR049883">
    <property type="entry name" value="NOTCH1_EGF-like"/>
</dbReference>
<dbReference type="CDD" id="cd00054">
    <property type="entry name" value="EGF_CA"/>
    <property type="match status" value="2"/>
</dbReference>
<dbReference type="InterPro" id="IPR002172">
    <property type="entry name" value="LDrepeatLR_classA_rpt"/>
</dbReference>
<dbReference type="Pfam" id="PF00057">
    <property type="entry name" value="Ldl_recept_a"/>
    <property type="match status" value="11"/>
</dbReference>
<keyword evidence="3" id="KW-0254">Endocytosis</keyword>
<comment type="caution">
    <text evidence="12">Lacks conserved residue(s) required for the propagation of feature annotation.</text>
</comment>
<evidence type="ECO:0000259" key="16">
    <source>
        <dbReference type="PROSITE" id="PS01186"/>
    </source>
</evidence>
<feature type="disulfide bond" evidence="12">
    <location>
        <begin position="168"/>
        <end position="186"/>
    </location>
</feature>
<keyword evidence="8 14" id="KW-0472">Membrane</keyword>
<dbReference type="Pfam" id="PF00058">
    <property type="entry name" value="Ldl_recept_b"/>
    <property type="match status" value="1"/>
</dbReference>
<keyword evidence="7 14" id="KW-1133">Transmembrane helix</keyword>
<dbReference type="CDD" id="cd00112">
    <property type="entry name" value="LDLa"/>
    <property type="match status" value="13"/>
</dbReference>
<evidence type="ECO:0000256" key="15">
    <source>
        <dbReference type="SAM" id="SignalP"/>
    </source>
</evidence>
<dbReference type="InterPro" id="IPR036055">
    <property type="entry name" value="LDL_receptor-like_sf"/>
</dbReference>
<dbReference type="SMART" id="SM00135">
    <property type="entry name" value="LY"/>
    <property type="match status" value="9"/>
</dbReference>
<dbReference type="GO" id="GO:0005509">
    <property type="term" value="F:calcium ion binding"/>
    <property type="evidence" value="ECO:0007669"/>
    <property type="project" value="InterPro"/>
</dbReference>
<accession>A0A9P0J2A9</accession>
<feature type="disulfide bond" evidence="12">
    <location>
        <begin position="963"/>
        <end position="981"/>
    </location>
</feature>
<feature type="disulfide bond" evidence="12">
    <location>
        <begin position="96"/>
        <end position="111"/>
    </location>
</feature>
<feature type="disulfide bond" evidence="12">
    <location>
        <begin position="41"/>
        <end position="59"/>
    </location>
</feature>
<dbReference type="PROSITE" id="PS01187">
    <property type="entry name" value="EGF_CA"/>
    <property type="match status" value="2"/>
</dbReference>
<evidence type="ECO:0000256" key="12">
    <source>
        <dbReference type="PROSITE-ProRule" id="PRU00124"/>
    </source>
</evidence>
<dbReference type="PROSITE" id="PS00010">
    <property type="entry name" value="ASX_HYDROXYL"/>
    <property type="match status" value="1"/>
</dbReference>
<proteinExistence type="predicted"/>
<feature type="signal peptide" evidence="15">
    <location>
        <begin position="1"/>
        <end position="23"/>
    </location>
</feature>
<feature type="transmembrane region" description="Helical" evidence="14">
    <location>
        <begin position="1706"/>
        <end position="1727"/>
    </location>
</feature>
<gene>
    <name evidence="17" type="ORF">APHIGO_LOCUS5744</name>
</gene>
<protein>
    <recommendedName>
        <fullName evidence="16">EGF-like domain-containing protein</fullName>
    </recommendedName>
</protein>
<feature type="disulfide bond" evidence="12">
    <location>
        <begin position="127"/>
        <end position="145"/>
    </location>
</feature>
<feature type="disulfide bond" evidence="12">
    <location>
        <begin position="1122"/>
        <end position="1134"/>
    </location>
</feature>
<dbReference type="SUPFAM" id="SSF57184">
    <property type="entry name" value="Growth factor receptor domain"/>
    <property type="match status" value="2"/>
</dbReference>
<keyword evidence="18" id="KW-1185">Reference proteome</keyword>
<sequence>MRENSRMSILFLIFSLIICCTFSEIVNIFSDKECSKYEFNCGNGTCINKTKLCDGIKDCSDNGADEVNCDFMKNCSAPDFFKCDDNSKCLPIQFLCDKLHECPDKSDESHCHDISLTQSCLEERFRCSDGTCIPKSWHCDKSIDCHDGSDEDMEKCRHTVSCTKGYLCNNFNCISKLWRCDGKDDCEDGSDETHCDIQLIEPEKCLIEERQFLCHDHKRCIDVNNVCDHQNDCLDASDEGGLCNNKTGFTVECNSMNCSNAFECLRKPHGVMCVCPKGMHYLNNKCSDINECDQYGICDQMCINSEGAYTCSCDPDYELIDNHKCKIKGEDPVLIYSSLRQIKVLNLVSFKSYTLFDDLQHATGLAADKLTVYWTLFLEGMEAIVRGNKTGTKPEIIVDSGLGSPENLAIDIITHNLYFTDAKMKHIGVCKNDGLVCTVLHNKNIDKPRGIAVSSLDGLMYWTDWGDNPMIGRSGMDGSLPKPFVSKDIHWPNGVHVDYIGKRIYWVDAKMQLIESINLDATDRKVVVTEYVDHPFSVSVFEDKLYWSDWTGKEIKVCNKFTGKDSKTLVRENKSRVYGMQIFHSSLFQSQTPNPCEQAKCSDICLLAPKTDINSKGYACACPDDKTLSPDGIFCLSEDIPPTLIVGTPTSIIEIEQEHLGRQKVKTIPLNNYVSSISAVTYNSLSGNIIIYDSRSKKLFSFDLVQMKLSDLFAPEISSINSLKFDNHGNNLYWCDRTRRTLDVLSLSTKTHTTIFKEIEGHIPFAVTLVPDRSFMFVAMKEDAHIHIDRIDMDGSIQSLVHMVEYGLTGDEIILHFDMITRLLYFTDYKNGIIDSVSEDGTDRKIIKKSGFVKDVVSIGNEIVWVSQGSTILNWINNYDEDRVSRALNIENWKSDSNLCLTVANGIDKNIQHPCQQNNGGCSHICLLSGKGKVCGCPPGLVLSNNSLNCTLLEECKSDEYRCYTGECISSHFRCDSKKDCPRGDDEDAVKCLHYTSNSCPKSQFLCHDKTKCLDKKHMCDNVKDCSDGSDETDCIPQHICDLSTEYQCTTGECILRQFLCDDNLDCVNGEDELNCLKNSCNNITEFRCNSGHCIPITWVCDDEVDCFDGSDEHNSCVTKKCKYDQFSCTNGRCISHKFTCNGYDDCGDSSDENGCPLRHEYTKKRIIKICNEKTEFECENTLGHCIPIKARCNGTSECKNLEDELNCGCQKSNFFDCHNKRCILKDWLCDKHDDCGDGSDETQKACDMLSEHLSNSAVLAKDCDGYLCQNQECIPLDQACNKKINCKDGTDEGDLCGLSCKHMDCSHTCQETPKGGKCTCYHGYKIGRDGTTCKDIDECENDNLCTQYCTNLDGSYSCSCLNSDYILRADKSSCKSFGPTMDLVYSSIDEIRSTSGDFKESKLLFSMLGILVSSLDIDIRRNLIYWTSKQAGVLICMDMQQQHKVYMTELLQPTLVRIDWLTENVYFVQNFRDIVVCNLNAKRCATIYSANVHTTIMAFEIDPHSGLLFWSETIWAILNTPTTIIKQSDCSGYNVKTIIHQGLQYVTDLAIDPIKYMVYWVDQVNSTIERANYDGTKKTVLVNAIEHLPEKISLYEDKLFWTNHETGFSIFKCKVFGTENVHCETVPVQVFATIDIFMISQQAKQRNGSNVCYNIHCDFICTSGSKGPMCVCEDGSQVEPGNICNDAGHRNLAVFKDLDYKKNMVSIYISLFLIVTMLLVMLYYFLFYSKNKSLNHLVSRLFHQPLTNVIQVIDQKEEELNSRYNVYENPMNEDGLIKDHACGSEIVMNYDSVRYVNTNGSESQRDSSFTEYDENEKKKLIMVL</sequence>
<dbReference type="InterPro" id="IPR000033">
    <property type="entry name" value="LDLR_classB_rpt"/>
</dbReference>
<evidence type="ECO:0000256" key="11">
    <source>
        <dbReference type="ARBA" id="ARBA00023180"/>
    </source>
</evidence>
<feature type="disulfide bond" evidence="12">
    <location>
        <begin position="1061"/>
        <end position="1076"/>
    </location>
</feature>
<dbReference type="Gene3D" id="4.10.400.10">
    <property type="entry name" value="Low-density Lipoprotein Receptor"/>
    <property type="match status" value="13"/>
</dbReference>
<dbReference type="InterPro" id="IPR023415">
    <property type="entry name" value="LDLR_class-A_CS"/>
</dbReference>
<dbReference type="SUPFAM" id="SSF63825">
    <property type="entry name" value="YWTD domain"/>
    <property type="match status" value="3"/>
</dbReference>
<dbReference type="Pfam" id="PF14670">
    <property type="entry name" value="FXa_inhibition"/>
    <property type="match status" value="1"/>
</dbReference>
<keyword evidence="6" id="KW-0677">Repeat</keyword>
<dbReference type="SMART" id="SM00181">
    <property type="entry name" value="EGF"/>
    <property type="match status" value="8"/>
</dbReference>
<feature type="repeat" description="LDL-receptor class B" evidence="13">
    <location>
        <begin position="1557"/>
        <end position="1599"/>
    </location>
</feature>
<keyword evidence="2" id="KW-0245">EGF-like domain</keyword>
<organism evidence="17 18">
    <name type="scientific">Aphis gossypii</name>
    <name type="common">Cotton aphid</name>
    <dbReference type="NCBI Taxonomy" id="80765"/>
    <lineage>
        <taxon>Eukaryota</taxon>
        <taxon>Metazoa</taxon>
        <taxon>Ecdysozoa</taxon>
        <taxon>Arthropoda</taxon>
        <taxon>Hexapoda</taxon>
        <taxon>Insecta</taxon>
        <taxon>Pterygota</taxon>
        <taxon>Neoptera</taxon>
        <taxon>Paraneoptera</taxon>
        <taxon>Hemiptera</taxon>
        <taxon>Sternorrhyncha</taxon>
        <taxon>Aphidomorpha</taxon>
        <taxon>Aphidoidea</taxon>
        <taxon>Aphididae</taxon>
        <taxon>Aphidini</taxon>
        <taxon>Aphis</taxon>
        <taxon>Aphis</taxon>
    </lineage>
</organism>
<dbReference type="InterPro" id="IPR001881">
    <property type="entry name" value="EGF-like_Ca-bd_dom"/>
</dbReference>
<feature type="disulfide bond" evidence="12">
    <location>
        <begin position="34"/>
        <end position="46"/>
    </location>
</feature>
<evidence type="ECO:0000256" key="5">
    <source>
        <dbReference type="ARBA" id="ARBA00022729"/>
    </source>
</evidence>
<dbReference type="GO" id="GO:0016324">
    <property type="term" value="C:apical plasma membrane"/>
    <property type="evidence" value="ECO:0007669"/>
    <property type="project" value="TreeGrafter"/>
</dbReference>
<feature type="disulfide bond" evidence="12">
    <location>
        <begin position="1269"/>
        <end position="1287"/>
    </location>
</feature>
<evidence type="ECO:0000256" key="6">
    <source>
        <dbReference type="ARBA" id="ARBA00022737"/>
    </source>
</evidence>
<dbReference type="PROSITE" id="PS01209">
    <property type="entry name" value="LDLRA_1"/>
    <property type="match status" value="7"/>
</dbReference>
<feature type="disulfide bond" evidence="12">
    <location>
        <begin position="956"/>
        <end position="968"/>
    </location>
</feature>
<evidence type="ECO:0000256" key="14">
    <source>
        <dbReference type="SAM" id="Phobius"/>
    </source>
</evidence>
<dbReference type="SUPFAM" id="SSF57424">
    <property type="entry name" value="LDL receptor-like module"/>
    <property type="match status" value="12"/>
</dbReference>
<keyword evidence="4 14" id="KW-0812">Transmembrane</keyword>
<feature type="disulfide bond" evidence="12">
    <location>
        <begin position="1141"/>
        <end position="1156"/>
    </location>
</feature>
<evidence type="ECO:0000256" key="2">
    <source>
        <dbReference type="ARBA" id="ARBA00022536"/>
    </source>
</evidence>
<dbReference type="EMBL" id="OU899035">
    <property type="protein sequence ID" value="CAH1724448.1"/>
    <property type="molecule type" value="Genomic_DNA"/>
</dbReference>
<feature type="disulfide bond" evidence="12">
    <location>
        <begin position="1193"/>
        <end position="1208"/>
    </location>
</feature>
<dbReference type="GO" id="GO:0006898">
    <property type="term" value="P:receptor-mediated endocytosis"/>
    <property type="evidence" value="ECO:0007669"/>
    <property type="project" value="TreeGrafter"/>
</dbReference>
<keyword evidence="5 15" id="KW-0732">Signal</keyword>
<dbReference type="InterPro" id="IPR051221">
    <property type="entry name" value="LDLR-related"/>
</dbReference>
<dbReference type="Gene3D" id="2.120.10.30">
    <property type="entry name" value="TolB, C-terminal domain"/>
    <property type="match status" value="3"/>
</dbReference>
<feature type="repeat" description="LDL-receptor class B" evidence="13">
    <location>
        <begin position="458"/>
        <end position="501"/>
    </location>
</feature>
<keyword evidence="10" id="KW-0675">Receptor</keyword>
<feature type="chain" id="PRO_5040116859" description="EGF-like domain-containing protein" evidence="15">
    <location>
        <begin position="24"/>
        <end position="1825"/>
    </location>
</feature>
<evidence type="ECO:0000256" key="13">
    <source>
        <dbReference type="PROSITE-ProRule" id="PRU00461"/>
    </source>
</evidence>
<dbReference type="SMART" id="SM00179">
    <property type="entry name" value="EGF_CA"/>
    <property type="match status" value="3"/>
</dbReference>
<dbReference type="GO" id="GO:0042562">
    <property type="term" value="F:hormone binding"/>
    <property type="evidence" value="ECO:0007669"/>
    <property type="project" value="TreeGrafter"/>
</dbReference>
<evidence type="ECO:0000313" key="17">
    <source>
        <dbReference type="EMBL" id="CAH1724448.1"/>
    </source>
</evidence>
<feature type="disulfide bond" evidence="12">
    <location>
        <begin position="1218"/>
        <end position="1236"/>
    </location>
</feature>
<dbReference type="GO" id="GO:0043235">
    <property type="term" value="C:receptor complex"/>
    <property type="evidence" value="ECO:0007669"/>
    <property type="project" value="TreeGrafter"/>
</dbReference>
<dbReference type="PANTHER" id="PTHR22722">
    <property type="entry name" value="LOW-DENSITY LIPOPROTEIN RECEPTOR-RELATED PROTEIN 2-RELATED"/>
    <property type="match status" value="1"/>
</dbReference>
<evidence type="ECO:0000256" key="1">
    <source>
        <dbReference type="ARBA" id="ARBA00004479"/>
    </source>
</evidence>
<dbReference type="InterPro" id="IPR018097">
    <property type="entry name" value="EGF_Ca-bd_CS"/>
</dbReference>
<evidence type="ECO:0000256" key="10">
    <source>
        <dbReference type="ARBA" id="ARBA00023170"/>
    </source>
</evidence>
<keyword evidence="9 12" id="KW-1015">Disulfide bond</keyword>
<dbReference type="PROSITE" id="PS51120">
    <property type="entry name" value="LDLRB"/>
    <property type="match status" value="3"/>
</dbReference>
<feature type="domain" description="EGF-like" evidence="16">
    <location>
        <begin position="1319"/>
        <end position="1334"/>
    </location>
</feature>
<feature type="disulfide bond" evidence="12">
    <location>
        <begin position="1129"/>
        <end position="1147"/>
    </location>
</feature>
<dbReference type="PANTHER" id="PTHR22722:SF14">
    <property type="entry name" value="MEGALIN, ISOFORM A"/>
    <property type="match status" value="1"/>
</dbReference>
<dbReference type="FunFam" id="2.120.10.30:FF:000241">
    <property type="entry name" value="Low-density lipoprotein receptor-related protein 6"/>
    <property type="match status" value="1"/>
</dbReference>
<evidence type="ECO:0000256" key="3">
    <source>
        <dbReference type="ARBA" id="ARBA00022583"/>
    </source>
</evidence>
<dbReference type="InterPro" id="IPR009030">
    <property type="entry name" value="Growth_fac_rcpt_cys_sf"/>
</dbReference>
<reference evidence="17" key="1">
    <citation type="submission" date="2022-02" db="EMBL/GenBank/DDBJ databases">
        <authorList>
            <person name="King R."/>
        </authorList>
    </citation>
    <scope>NUCLEOTIDE SEQUENCE</scope>
</reference>
<evidence type="ECO:0000313" key="18">
    <source>
        <dbReference type="Proteomes" id="UP001154329"/>
    </source>
</evidence>
<feature type="disulfide bond" evidence="12">
    <location>
        <begin position="180"/>
        <end position="195"/>
    </location>
</feature>
<dbReference type="SUPFAM" id="SSF57196">
    <property type="entry name" value="EGF/Laminin"/>
    <property type="match status" value="1"/>
</dbReference>
<dbReference type="SMART" id="SM00192">
    <property type="entry name" value="LDLa"/>
    <property type="match status" value="13"/>
</dbReference>
<reference evidence="17" key="2">
    <citation type="submission" date="2022-10" db="EMBL/GenBank/DDBJ databases">
        <authorList>
            <consortium name="ENA_rothamsted_submissions"/>
            <consortium name="culmorum"/>
            <person name="King R."/>
        </authorList>
    </citation>
    <scope>NUCLEOTIDE SEQUENCE</scope>
</reference>
<name>A0A9P0J2A9_APHGO</name>
<dbReference type="InterPro" id="IPR000742">
    <property type="entry name" value="EGF"/>
</dbReference>
<feature type="disulfide bond" evidence="12">
    <location>
        <begin position="120"/>
        <end position="132"/>
    </location>
</feature>
<dbReference type="PROSITE" id="PS50068">
    <property type="entry name" value="LDLRA_2"/>
    <property type="match status" value="13"/>
</dbReference>
<dbReference type="Pfam" id="PF07645">
    <property type="entry name" value="EGF_CA"/>
    <property type="match status" value="2"/>
</dbReference>
<feature type="disulfide bond" evidence="12">
    <location>
        <begin position="1020"/>
        <end position="1035"/>
    </location>
</feature>
<evidence type="ECO:0000256" key="4">
    <source>
        <dbReference type="ARBA" id="ARBA00022692"/>
    </source>
</evidence>